<feature type="compositionally biased region" description="Low complexity" evidence="5">
    <location>
        <begin position="47"/>
        <end position="57"/>
    </location>
</feature>
<feature type="region of interest" description="Disordered" evidence="5">
    <location>
        <begin position="43"/>
        <end position="63"/>
    </location>
</feature>
<dbReference type="PANTHER" id="PTHR11709:SF504">
    <property type="entry name" value="PLASTOCYANIN-LIKE DOMAIN-CONTAINING PROTEIN"/>
    <property type="match status" value="1"/>
</dbReference>
<organism evidence="9 10">
    <name type="scientific">Jimgerdemannia flammicorona</name>
    <dbReference type="NCBI Taxonomy" id="994334"/>
    <lineage>
        <taxon>Eukaryota</taxon>
        <taxon>Fungi</taxon>
        <taxon>Fungi incertae sedis</taxon>
        <taxon>Mucoromycota</taxon>
        <taxon>Mucoromycotina</taxon>
        <taxon>Endogonomycetes</taxon>
        <taxon>Endogonales</taxon>
        <taxon>Endogonaceae</taxon>
        <taxon>Jimgerdemannia</taxon>
    </lineage>
</organism>
<evidence type="ECO:0000259" key="7">
    <source>
        <dbReference type="Pfam" id="PF07731"/>
    </source>
</evidence>
<dbReference type="InterPro" id="IPR008972">
    <property type="entry name" value="Cupredoxin"/>
</dbReference>
<dbReference type="SUPFAM" id="SSF49503">
    <property type="entry name" value="Cupredoxins"/>
    <property type="match status" value="2"/>
</dbReference>
<dbReference type="PANTHER" id="PTHR11709">
    <property type="entry name" value="MULTI-COPPER OXIDASE"/>
    <property type="match status" value="1"/>
</dbReference>
<keyword evidence="6" id="KW-0732">Signal</keyword>
<dbReference type="InterPro" id="IPR033138">
    <property type="entry name" value="Cu_oxidase_CS"/>
</dbReference>
<dbReference type="Gene3D" id="2.60.40.420">
    <property type="entry name" value="Cupredoxins - blue copper proteins"/>
    <property type="match status" value="2"/>
</dbReference>
<dbReference type="GO" id="GO:0006826">
    <property type="term" value="P:iron ion transport"/>
    <property type="evidence" value="ECO:0007669"/>
    <property type="project" value="TreeGrafter"/>
</dbReference>
<evidence type="ECO:0000256" key="1">
    <source>
        <dbReference type="ARBA" id="ARBA00010609"/>
    </source>
</evidence>
<keyword evidence="3" id="KW-0560">Oxidoreductase</keyword>
<evidence type="ECO:0000313" key="9">
    <source>
        <dbReference type="EMBL" id="RUS32237.1"/>
    </source>
</evidence>
<keyword evidence="4" id="KW-0186">Copper</keyword>
<name>A0A433QR62_9FUNG</name>
<dbReference type="AlphaFoldDB" id="A0A433QR62"/>
<gene>
    <name evidence="9" type="ORF">BC938DRAFT_475978</name>
</gene>
<keyword evidence="2" id="KW-0479">Metal-binding</keyword>
<dbReference type="InterPro" id="IPR011707">
    <property type="entry name" value="Cu-oxidase-like_N"/>
</dbReference>
<dbReference type="GO" id="GO:0005886">
    <property type="term" value="C:plasma membrane"/>
    <property type="evidence" value="ECO:0007669"/>
    <property type="project" value="TreeGrafter"/>
</dbReference>
<keyword evidence="10" id="KW-1185">Reference proteome</keyword>
<dbReference type="InterPro" id="IPR011706">
    <property type="entry name" value="Cu-oxidase_C"/>
</dbReference>
<accession>A0A433QR62</accession>
<dbReference type="EMBL" id="RBNJ01002233">
    <property type="protein sequence ID" value="RUS32237.1"/>
    <property type="molecule type" value="Genomic_DNA"/>
</dbReference>
<dbReference type="PROSITE" id="PS00080">
    <property type="entry name" value="MULTICOPPER_OXIDASE2"/>
    <property type="match status" value="1"/>
</dbReference>
<dbReference type="InterPro" id="IPR045087">
    <property type="entry name" value="Cu-oxidase_fam"/>
</dbReference>
<evidence type="ECO:0000259" key="8">
    <source>
        <dbReference type="Pfam" id="PF07732"/>
    </source>
</evidence>
<comment type="similarity">
    <text evidence="1">Belongs to the multicopper oxidase family.</text>
</comment>
<proteinExistence type="inferred from homology"/>
<feature type="chain" id="PRO_5018987918" evidence="6">
    <location>
        <begin position="23"/>
        <end position="410"/>
    </location>
</feature>
<dbReference type="Pfam" id="PF07731">
    <property type="entry name" value="Cu-oxidase_2"/>
    <property type="match status" value="1"/>
</dbReference>
<sequence>MNFRVLLPIAVLLSIVSIQTSAQQSRPLTSSLYRQRFTKTLHRLQHHQQPTPTTSTHNLGVTTSAGPSVGRVRDYFLTVEELDWNYAPTKWDHLYGKSLNDSMAALYTVHSLNPPRVGAVYRKAAYRAYTDASFRMRISHDSYLGTLGPVIRAEVGDRVRVRFRNMASRNYSVYPYGVVSRYDRSKKAGAPITPGEEHVYEWDIPDRSGPGPKDPSSLVWAYVSDANPTRDLHSGLVGPLIVYKRGLLEPGILYPTKQDFDQEIVTIMMVNDENRSHYLTQSLALAGLPTSAGIDLTDATFRESNRMYNVNGFVFNNMEPLMLVQGSRVRWYLMTLGDEIDIHTAHWHGATTLIGGHRLDTVELLPGTFRTADLVPDNPGQWLFHCHVSKHMMAGMSVFYQILSTNGEEW</sequence>
<feature type="domain" description="Plastocyanin-like" evidence="8">
    <location>
        <begin position="147"/>
        <end position="244"/>
    </location>
</feature>
<evidence type="ECO:0000256" key="5">
    <source>
        <dbReference type="SAM" id="MobiDB-lite"/>
    </source>
</evidence>
<dbReference type="GO" id="GO:0005507">
    <property type="term" value="F:copper ion binding"/>
    <property type="evidence" value="ECO:0007669"/>
    <property type="project" value="InterPro"/>
</dbReference>
<feature type="domain" description="Plastocyanin-like" evidence="7">
    <location>
        <begin position="302"/>
        <end position="398"/>
    </location>
</feature>
<evidence type="ECO:0000256" key="4">
    <source>
        <dbReference type="ARBA" id="ARBA00023008"/>
    </source>
</evidence>
<dbReference type="InterPro" id="IPR002355">
    <property type="entry name" value="Cu_oxidase_Cu_BS"/>
</dbReference>
<dbReference type="PROSITE" id="PS00079">
    <property type="entry name" value="MULTICOPPER_OXIDASE1"/>
    <property type="match status" value="1"/>
</dbReference>
<evidence type="ECO:0000256" key="6">
    <source>
        <dbReference type="SAM" id="SignalP"/>
    </source>
</evidence>
<reference evidence="9 10" key="1">
    <citation type="journal article" date="2018" name="New Phytol.">
        <title>Phylogenomics of Endogonaceae and evolution of mycorrhizas within Mucoromycota.</title>
        <authorList>
            <person name="Chang Y."/>
            <person name="Desiro A."/>
            <person name="Na H."/>
            <person name="Sandor L."/>
            <person name="Lipzen A."/>
            <person name="Clum A."/>
            <person name="Barry K."/>
            <person name="Grigoriev I.V."/>
            <person name="Martin F.M."/>
            <person name="Stajich J.E."/>
            <person name="Smith M.E."/>
            <person name="Bonito G."/>
            <person name="Spatafora J.W."/>
        </authorList>
    </citation>
    <scope>NUCLEOTIDE SEQUENCE [LARGE SCALE GENOMIC DNA]</scope>
    <source>
        <strain evidence="9 10">AD002</strain>
    </source>
</reference>
<dbReference type="Proteomes" id="UP000274822">
    <property type="component" value="Unassembled WGS sequence"/>
</dbReference>
<evidence type="ECO:0000313" key="10">
    <source>
        <dbReference type="Proteomes" id="UP000274822"/>
    </source>
</evidence>
<dbReference type="GO" id="GO:0016491">
    <property type="term" value="F:oxidoreductase activity"/>
    <property type="evidence" value="ECO:0007669"/>
    <property type="project" value="UniProtKB-KW"/>
</dbReference>
<evidence type="ECO:0000256" key="2">
    <source>
        <dbReference type="ARBA" id="ARBA00022723"/>
    </source>
</evidence>
<evidence type="ECO:0000256" key="3">
    <source>
        <dbReference type="ARBA" id="ARBA00023002"/>
    </source>
</evidence>
<feature type="signal peptide" evidence="6">
    <location>
        <begin position="1"/>
        <end position="22"/>
    </location>
</feature>
<protein>
    <submittedName>
        <fullName evidence="9">Cupredoxin</fullName>
    </submittedName>
</protein>
<comment type="caution">
    <text evidence="9">The sequence shown here is derived from an EMBL/GenBank/DDBJ whole genome shotgun (WGS) entry which is preliminary data.</text>
</comment>
<dbReference type="Pfam" id="PF07732">
    <property type="entry name" value="Cu-oxidase_3"/>
    <property type="match status" value="1"/>
</dbReference>